<evidence type="ECO:0000256" key="8">
    <source>
        <dbReference type="ARBA" id="ARBA00023008"/>
    </source>
</evidence>
<keyword evidence="5" id="KW-0479">Metal-binding</keyword>
<dbReference type="RefSeq" id="WP_117189289.1">
    <property type="nucleotide sequence ID" value="NZ_AP024308.1"/>
</dbReference>
<accession>A0A3E2DGH3</accession>
<dbReference type="EMBL" id="NOWI01000005">
    <property type="protein sequence ID" value="RFT44438.1"/>
    <property type="molecule type" value="Genomic_DNA"/>
</dbReference>
<name>A0A3E2DGH3_9ACTN</name>
<dbReference type="PANTHER" id="PTHR30616">
    <property type="entry name" value="UNCHARACTERIZED PROTEIN YFIH"/>
    <property type="match status" value="1"/>
</dbReference>
<evidence type="ECO:0000256" key="9">
    <source>
        <dbReference type="ARBA" id="ARBA00047989"/>
    </source>
</evidence>
<evidence type="ECO:0000256" key="11">
    <source>
        <dbReference type="ARBA" id="ARBA00049893"/>
    </source>
</evidence>
<comment type="catalytic activity">
    <reaction evidence="1">
        <text>inosine + phosphate = alpha-D-ribose 1-phosphate + hypoxanthine</text>
        <dbReference type="Rhea" id="RHEA:27646"/>
        <dbReference type="ChEBI" id="CHEBI:17368"/>
        <dbReference type="ChEBI" id="CHEBI:17596"/>
        <dbReference type="ChEBI" id="CHEBI:43474"/>
        <dbReference type="ChEBI" id="CHEBI:57720"/>
        <dbReference type="EC" id="2.4.2.1"/>
    </reaction>
    <physiologicalReaction direction="left-to-right" evidence="1">
        <dbReference type="Rhea" id="RHEA:27647"/>
    </physiologicalReaction>
</comment>
<gene>
    <name evidence="12" type="ORF">CHT91_06245</name>
</gene>
<comment type="similarity">
    <text evidence="3">Belongs to the purine nucleoside phosphorylase YfiH/LACC1 family.</text>
</comment>
<evidence type="ECO:0000256" key="7">
    <source>
        <dbReference type="ARBA" id="ARBA00022833"/>
    </source>
</evidence>
<comment type="catalytic activity">
    <reaction evidence="10">
        <text>adenosine + phosphate = alpha-D-ribose 1-phosphate + adenine</text>
        <dbReference type="Rhea" id="RHEA:27642"/>
        <dbReference type="ChEBI" id="CHEBI:16335"/>
        <dbReference type="ChEBI" id="CHEBI:16708"/>
        <dbReference type="ChEBI" id="CHEBI:43474"/>
        <dbReference type="ChEBI" id="CHEBI:57720"/>
        <dbReference type="EC" id="2.4.2.1"/>
    </reaction>
    <physiologicalReaction direction="left-to-right" evidence="10">
        <dbReference type="Rhea" id="RHEA:27643"/>
    </physiologicalReaction>
</comment>
<dbReference type="InterPro" id="IPR003730">
    <property type="entry name" value="Cu_polyphenol_OxRdtase"/>
</dbReference>
<evidence type="ECO:0000256" key="3">
    <source>
        <dbReference type="ARBA" id="ARBA00007353"/>
    </source>
</evidence>
<comment type="catalytic activity">
    <reaction evidence="9">
        <text>adenosine + H2O + H(+) = inosine + NH4(+)</text>
        <dbReference type="Rhea" id="RHEA:24408"/>
        <dbReference type="ChEBI" id="CHEBI:15377"/>
        <dbReference type="ChEBI" id="CHEBI:15378"/>
        <dbReference type="ChEBI" id="CHEBI:16335"/>
        <dbReference type="ChEBI" id="CHEBI:17596"/>
        <dbReference type="ChEBI" id="CHEBI:28938"/>
        <dbReference type="EC" id="3.5.4.4"/>
    </reaction>
    <physiologicalReaction direction="left-to-right" evidence="9">
        <dbReference type="Rhea" id="RHEA:24409"/>
    </physiologicalReaction>
</comment>
<dbReference type="SUPFAM" id="SSF64438">
    <property type="entry name" value="CNF1/YfiH-like putative cysteine hydrolases"/>
    <property type="match status" value="1"/>
</dbReference>
<sequence length="261" mass="27478">MLRFVIDPDANNGVGVAFTDRVDPAGRGLGGHGFDGFNLGRTDEDPAVLEHLEALRARLGLGPVMVCHQVHGKDVWRVGADDVGGWTPQRYLGDRVAGQRKLPVADAMVTVLPGVALAIRVADCMPVVLADPKTGVIGVAHAGRVGFLAGVLPATVSAMRDMGATDLLAWVGPHICGNCYEVPADMAEQVWAEYPATRAVTRRGTPALDLGAGALVQLESLGVAAVGLDPCTFEGQDLFSHRRDHGAGRLAGLVWRTSNPR</sequence>
<dbReference type="Proteomes" id="UP000259211">
    <property type="component" value="Unassembled WGS sequence"/>
</dbReference>
<dbReference type="GO" id="GO:0005507">
    <property type="term" value="F:copper ion binding"/>
    <property type="evidence" value="ECO:0007669"/>
    <property type="project" value="TreeGrafter"/>
</dbReference>
<dbReference type="InterPro" id="IPR038371">
    <property type="entry name" value="Cu_polyphenol_OxRdtase_sf"/>
</dbReference>
<dbReference type="InterPro" id="IPR011324">
    <property type="entry name" value="Cytotoxic_necrot_fac-like_cat"/>
</dbReference>
<dbReference type="CDD" id="cd16833">
    <property type="entry name" value="YfiH"/>
    <property type="match status" value="1"/>
</dbReference>
<evidence type="ECO:0000313" key="12">
    <source>
        <dbReference type="EMBL" id="RFT44438.1"/>
    </source>
</evidence>
<evidence type="ECO:0000256" key="1">
    <source>
        <dbReference type="ARBA" id="ARBA00000553"/>
    </source>
</evidence>
<evidence type="ECO:0000256" key="5">
    <source>
        <dbReference type="ARBA" id="ARBA00022723"/>
    </source>
</evidence>
<evidence type="ECO:0000256" key="4">
    <source>
        <dbReference type="ARBA" id="ARBA00022679"/>
    </source>
</evidence>
<keyword evidence="7" id="KW-0862">Zinc</keyword>
<reference evidence="12 13" key="1">
    <citation type="submission" date="2017-07" db="EMBL/GenBank/DDBJ databases">
        <authorList>
            <person name="Sun Z.S."/>
            <person name="Albrecht U."/>
            <person name="Echele G."/>
            <person name="Lee C.C."/>
        </authorList>
    </citation>
    <scope>NUCLEOTIDE SEQUENCE [LARGE SCALE GENOMIC DNA]</scope>
    <source>
        <strain evidence="12 13">P16-029</strain>
    </source>
</reference>
<keyword evidence="4" id="KW-0808">Transferase</keyword>
<evidence type="ECO:0000313" key="13">
    <source>
        <dbReference type="Proteomes" id="UP000259211"/>
    </source>
</evidence>
<organism evidence="12 13">
    <name type="scientific">Cutibacterium avidum</name>
    <dbReference type="NCBI Taxonomy" id="33010"/>
    <lineage>
        <taxon>Bacteria</taxon>
        <taxon>Bacillati</taxon>
        <taxon>Actinomycetota</taxon>
        <taxon>Actinomycetes</taxon>
        <taxon>Propionibacteriales</taxon>
        <taxon>Propionibacteriaceae</taxon>
        <taxon>Cutibacterium</taxon>
    </lineage>
</organism>
<comment type="catalytic activity">
    <reaction evidence="11">
        <text>S-methyl-5'-thioadenosine + phosphate = 5-(methylsulfanyl)-alpha-D-ribose 1-phosphate + adenine</text>
        <dbReference type="Rhea" id="RHEA:11852"/>
        <dbReference type="ChEBI" id="CHEBI:16708"/>
        <dbReference type="ChEBI" id="CHEBI:17509"/>
        <dbReference type="ChEBI" id="CHEBI:43474"/>
        <dbReference type="ChEBI" id="CHEBI:58533"/>
        <dbReference type="EC" id="2.4.2.28"/>
    </reaction>
    <physiologicalReaction direction="left-to-right" evidence="11">
        <dbReference type="Rhea" id="RHEA:11853"/>
    </physiologicalReaction>
</comment>
<comment type="caution">
    <text evidence="12">The sequence shown here is derived from an EMBL/GenBank/DDBJ whole genome shotgun (WGS) entry which is preliminary data.</text>
</comment>
<comment type="function">
    <text evidence="2">Purine nucleoside enzyme that catalyzes the phosphorolysis of adenosine and inosine nucleosides, yielding D-ribose 1-phosphate and the respective free bases, adenine and hypoxanthine. Also catalyzes the phosphorolysis of S-methyl-5'-thioadenosine into adenine and S-methyl-5-thio-alpha-D-ribose 1-phosphate. Also has adenosine deaminase activity.</text>
</comment>
<protein>
    <submittedName>
        <fullName evidence="12">Multicopper polyphenol oxidase</fullName>
    </submittedName>
</protein>
<dbReference type="GO" id="GO:0016787">
    <property type="term" value="F:hydrolase activity"/>
    <property type="evidence" value="ECO:0007669"/>
    <property type="project" value="UniProtKB-KW"/>
</dbReference>
<dbReference type="AlphaFoldDB" id="A0A3E2DGH3"/>
<keyword evidence="6" id="KW-0378">Hydrolase</keyword>
<proteinExistence type="inferred from homology"/>
<dbReference type="GO" id="GO:0017061">
    <property type="term" value="F:S-methyl-5-thioadenosine phosphorylase activity"/>
    <property type="evidence" value="ECO:0007669"/>
    <property type="project" value="UniProtKB-EC"/>
</dbReference>
<keyword evidence="8" id="KW-0186">Copper</keyword>
<dbReference type="Gene3D" id="3.60.140.10">
    <property type="entry name" value="CNF1/YfiH-like putative cysteine hydrolases"/>
    <property type="match status" value="1"/>
</dbReference>
<evidence type="ECO:0000256" key="6">
    <source>
        <dbReference type="ARBA" id="ARBA00022801"/>
    </source>
</evidence>
<dbReference type="Pfam" id="PF02578">
    <property type="entry name" value="Cu-oxidase_4"/>
    <property type="match status" value="1"/>
</dbReference>
<evidence type="ECO:0000256" key="10">
    <source>
        <dbReference type="ARBA" id="ARBA00048968"/>
    </source>
</evidence>
<evidence type="ECO:0000256" key="2">
    <source>
        <dbReference type="ARBA" id="ARBA00003215"/>
    </source>
</evidence>
<dbReference type="PANTHER" id="PTHR30616:SF2">
    <property type="entry name" value="PURINE NUCLEOSIDE PHOSPHORYLASE LACC1"/>
    <property type="match status" value="1"/>
</dbReference>